<keyword evidence="3" id="KW-1185">Reference proteome</keyword>
<dbReference type="OrthoDB" id="9803142at2"/>
<comment type="caution">
    <text evidence="2">The sequence shown here is derived from an EMBL/GenBank/DDBJ whole genome shotgun (WGS) entry which is preliminary data.</text>
</comment>
<name>A0A327L0A8_9BRAD</name>
<dbReference type="PROSITE" id="PS51819">
    <property type="entry name" value="VOC"/>
    <property type="match status" value="2"/>
</dbReference>
<dbReference type="SUPFAM" id="SSF54593">
    <property type="entry name" value="Glyoxalase/Bleomycin resistance protein/Dihydroxybiphenyl dioxygenase"/>
    <property type="match status" value="1"/>
</dbReference>
<reference evidence="2 3" key="1">
    <citation type="submission" date="2017-07" db="EMBL/GenBank/DDBJ databases">
        <title>Draft Genome Sequences of Select Purple Nonsulfur Bacteria.</title>
        <authorList>
            <person name="Lasarre B."/>
            <person name="Mckinlay J.B."/>
        </authorList>
    </citation>
    <scope>NUCLEOTIDE SEQUENCE [LARGE SCALE GENOMIC DNA]</scope>
    <source>
        <strain evidence="2 3">DSM 5909</strain>
    </source>
</reference>
<dbReference type="Pfam" id="PF00903">
    <property type="entry name" value="Glyoxalase"/>
    <property type="match status" value="1"/>
</dbReference>
<protein>
    <submittedName>
        <fullName evidence="2">Glyoxalase</fullName>
    </submittedName>
</protein>
<evidence type="ECO:0000313" key="3">
    <source>
        <dbReference type="Proteomes" id="UP000249130"/>
    </source>
</evidence>
<dbReference type="InterPro" id="IPR037523">
    <property type="entry name" value="VOC_core"/>
</dbReference>
<dbReference type="AlphaFoldDB" id="A0A327L0A8"/>
<dbReference type="Proteomes" id="UP000249130">
    <property type="component" value="Unassembled WGS sequence"/>
</dbReference>
<feature type="domain" description="VOC" evidence="1">
    <location>
        <begin position="139"/>
        <end position="252"/>
    </location>
</feature>
<dbReference type="Gene3D" id="3.10.180.10">
    <property type="entry name" value="2,3-Dihydroxybiphenyl 1,2-Dioxygenase, domain 1"/>
    <property type="match status" value="2"/>
</dbReference>
<dbReference type="RefSeq" id="WP_111419345.1">
    <property type="nucleotide sequence ID" value="NZ_NPEX01000069.1"/>
</dbReference>
<dbReference type="InterPro" id="IPR004360">
    <property type="entry name" value="Glyas_Fos-R_dOase_dom"/>
</dbReference>
<gene>
    <name evidence="2" type="ORF">CH341_12380</name>
</gene>
<evidence type="ECO:0000313" key="2">
    <source>
        <dbReference type="EMBL" id="RAI43827.1"/>
    </source>
</evidence>
<sequence length="303" mass="33272">MSTGGLIQHMRGIAMRAAGATATRDFYVKNWGLVPVAQENGSVYFRGTGPEQYIYALRDDDQFGVDYVNFAVASRDHVERLHGDLAAKGVDVLGAPAEMTTPGGGFGFMALDPDKRRLRFVTGVALHNDTADDIAKPRKVTHVVLNTPQMERTRDFYTDVLGMRVSDYSAAQMVFLRIAADHHSIALNQSPYPSVNHVAFEMPSIDSFMRGIGRMKTLGQAPAWGPGRHGPGNNPFAYFVSPSGFVIEFTTEVQQIDEATHQPQVWPRDVPEKMDVWMTAGPPTPAMRAVMQGRPDAGFSARS</sequence>
<evidence type="ECO:0000259" key="1">
    <source>
        <dbReference type="PROSITE" id="PS51819"/>
    </source>
</evidence>
<organism evidence="2 3">
    <name type="scientific">Rhodoplanes roseus</name>
    <dbReference type="NCBI Taxonomy" id="29409"/>
    <lineage>
        <taxon>Bacteria</taxon>
        <taxon>Pseudomonadati</taxon>
        <taxon>Pseudomonadota</taxon>
        <taxon>Alphaproteobacteria</taxon>
        <taxon>Hyphomicrobiales</taxon>
        <taxon>Nitrobacteraceae</taxon>
        <taxon>Rhodoplanes</taxon>
    </lineage>
</organism>
<proteinExistence type="predicted"/>
<feature type="domain" description="VOC" evidence="1">
    <location>
        <begin position="9"/>
        <end position="123"/>
    </location>
</feature>
<accession>A0A327L0A8</accession>
<dbReference type="InterPro" id="IPR029068">
    <property type="entry name" value="Glyas_Bleomycin-R_OHBP_Dase"/>
</dbReference>
<dbReference type="EMBL" id="NPEX01000069">
    <property type="protein sequence ID" value="RAI43827.1"/>
    <property type="molecule type" value="Genomic_DNA"/>
</dbReference>